<comment type="function">
    <text evidence="5">Part of a binding-protein-dependent transport system for aliphatic sulfonates. Putative binding protein.</text>
</comment>
<dbReference type="SMART" id="SM00062">
    <property type="entry name" value="PBPb"/>
    <property type="match status" value="1"/>
</dbReference>
<evidence type="ECO:0000256" key="6">
    <source>
        <dbReference type="ARBA" id="ARBA00070228"/>
    </source>
</evidence>
<dbReference type="PANTHER" id="PTHR30024">
    <property type="entry name" value="ALIPHATIC SULFONATES-BINDING PROTEIN-RELATED"/>
    <property type="match status" value="1"/>
</dbReference>
<comment type="similarity">
    <text evidence="2">Belongs to the bacterial solute-binding protein SsuA/TauA family.</text>
</comment>
<sequence length="312" mass="32827">MLSRRSLGKLALAQGIVSVLGSAAIARDRVVRIGCQKYGTLVLLKEKGFLEEALKPKGVSVQWAQFPAGPPLLQALISGALDFGGTGDLPPVFAQASSPGALIYAGNETPTGSSEAIIVPASSAIRSVSDLRGKRVAVTRGSDAHWLLLSSLKNNGLTFKDVEVSYLLPAAARPAFEAGKVDAWSIWDPYLSGVGTPVRSLATGSDVGGGTQFYLARTGFFTDSRDLLHDVIAAVERCDEWAQANKAEVAAILARSTGLDLAVVARSVDKINFGFHRITPQVVAHQQHIADTFAAEGLLPSTPKVSEAAPEI</sequence>
<evidence type="ECO:0000256" key="1">
    <source>
        <dbReference type="ARBA" id="ARBA00004418"/>
    </source>
</evidence>
<gene>
    <name evidence="8" type="ORF">B9K05_09380</name>
</gene>
<comment type="subcellular location">
    <subcellularLocation>
        <location evidence="1">Periplasm</location>
    </subcellularLocation>
</comment>
<name>A0A270BG56_9PROT</name>
<dbReference type="OrthoDB" id="7374754at2"/>
<reference evidence="8 9" key="1">
    <citation type="submission" date="2017-04" db="EMBL/GenBank/DDBJ databases">
        <title>Kefir bacterial isolates.</title>
        <authorList>
            <person name="Kim Y."/>
            <person name="Blasche S."/>
            <person name="Patil K.R."/>
        </authorList>
    </citation>
    <scope>NUCLEOTIDE SEQUENCE [LARGE SCALE GENOMIC DNA]</scope>
    <source>
        <strain evidence="8 9">KR-2</strain>
    </source>
</reference>
<dbReference type="Pfam" id="PF09084">
    <property type="entry name" value="NMT1"/>
    <property type="match status" value="1"/>
</dbReference>
<keyword evidence="4" id="KW-0732">Signal</keyword>
<dbReference type="Proteomes" id="UP000216033">
    <property type="component" value="Unassembled WGS sequence"/>
</dbReference>
<evidence type="ECO:0000256" key="5">
    <source>
        <dbReference type="ARBA" id="ARBA00055538"/>
    </source>
</evidence>
<accession>A0A270BG56</accession>
<comment type="caution">
    <text evidence="8">The sequence shown here is derived from an EMBL/GenBank/DDBJ whole genome shotgun (WGS) entry which is preliminary data.</text>
</comment>
<dbReference type="FunFam" id="3.40.190.10:FF:000050">
    <property type="entry name" value="Sulfonate ABC transporter substrate-binding protein"/>
    <property type="match status" value="1"/>
</dbReference>
<dbReference type="InterPro" id="IPR001638">
    <property type="entry name" value="Solute-binding_3/MltF_N"/>
</dbReference>
<evidence type="ECO:0000256" key="2">
    <source>
        <dbReference type="ARBA" id="ARBA00010742"/>
    </source>
</evidence>
<protein>
    <recommendedName>
        <fullName evidence="6">Putative aliphatic sulfonates-binding protein</fullName>
    </recommendedName>
</protein>
<dbReference type="PANTHER" id="PTHR30024:SF42">
    <property type="entry name" value="ALIPHATIC SULFONATES-BINDING PROTEIN-RELATED"/>
    <property type="match status" value="1"/>
</dbReference>
<dbReference type="GO" id="GO:0042626">
    <property type="term" value="F:ATPase-coupled transmembrane transporter activity"/>
    <property type="evidence" value="ECO:0007669"/>
    <property type="project" value="InterPro"/>
</dbReference>
<dbReference type="SUPFAM" id="SSF53850">
    <property type="entry name" value="Periplasmic binding protein-like II"/>
    <property type="match status" value="1"/>
</dbReference>
<dbReference type="AlphaFoldDB" id="A0A270BG56"/>
<evidence type="ECO:0000259" key="7">
    <source>
        <dbReference type="SMART" id="SM00062"/>
    </source>
</evidence>
<evidence type="ECO:0000256" key="3">
    <source>
        <dbReference type="ARBA" id="ARBA00022448"/>
    </source>
</evidence>
<evidence type="ECO:0000256" key="4">
    <source>
        <dbReference type="ARBA" id="ARBA00022729"/>
    </source>
</evidence>
<feature type="domain" description="Solute-binding protein family 3/N-terminal" evidence="7">
    <location>
        <begin position="30"/>
        <end position="252"/>
    </location>
</feature>
<evidence type="ECO:0000313" key="9">
    <source>
        <dbReference type="Proteomes" id="UP000216033"/>
    </source>
</evidence>
<dbReference type="Gene3D" id="3.40.190.10">
    <property type="entry name" value="Periplasmic binding protein-like II"/>
    <property type="match status" value="2"/>
</dbReference>
<keyword evidence="9" id="KW-1185">Reference proteome</keyword>
<dbReference type="GO" id="GO:0016020">
    <property type="term" value="C:membrane"/>
    <property type="evidence" value="ECO:0007669"/>
    <property type="project" value="InterPro"/>
</dbReference>
<dbReference type="NCBIfam" id="TIGR01728">
    <property type="entry name" value="SsuA_fam"/>
    <property type="match status" value="1"/>
</dbReference>
<proteinExistence type="inferred from homology"/>
<organism evidence="8 9">
    <name type="scientific">Acetobacter syzygii</name>
    <dbReference type="NCBI Taxonomy" id="146476"/>
    <lineage>
        <taxon>Bacteria</taxon>
        <taxon>Pseudomonadati</taxon>
        <taxon>Pseudomonadota</taxon>
        <taxon>Alphaproteobacteria</taxon>
        <taxon>Acetobacterales</taxon>
        <taxon>Acetobacteraceae</taxon>
        <taxon>Acetobacter</taxon>
    </lineage>
</organism>
<dbReference type="InterPro" id="IPR010067">
    <property type="entry name" value="ABC_SsuA_sub-bd"/>
</dbReference>
<keyword evidence="3" id="KW-0813">Transport</keyword>
<dbReference type="EMBL" id="NDFP01000009">
    <property type="protein sequence ID" value="PAL24017.1"/>
    <property type="molecule type" value="Genomic_DNA"/>
</dbReference>
<dbReference type="InterPro" id="IPR015168">
    <property type="entry name" value="SsuA/THI5"/>
</dbReference>
<dbReference type="GO" id="GO:0042597">
    <property type="term" value="C:periplasmic space"/>
    <property type="evidence" value="ECO:0007669"/>
    <property type="project" value="UniProtKB-SubCell"/>
</dbReference>
<evidence type="ECO:0000313" key="8">
    <source>
        <dbReference type="EMBL" id="PAL24017.1"/>
    </source>
</evidence>